<dbReference type="AlphaFoldDB" id="A0A084E260"/>
<sequence>MIGSSADGRPVRFFFMLCIGWTGMRLFGTIASTAPLPATVPTPIEGSRIGSPTRQERMIPIIRRAETAIYSGNKWQAIRASSPFKPVRTAYAIAPLSTAWSLNSGTSRQRPPLARPKAMDPLAISVSTISPVGHDRWQGSAWLLWRSGGGSSADLATVGRLGASQAGARIDFDLMPRSSGRVAAYGRATTALQSPEAPETAIGLSYQPVRHIAVSLAAERRIALDTQARDAFALLLVGGFGPRPVAGAIEASLYAQTGMVGLHKRDLFIDGKFSLLAPIQDSPLRVGLSLSGGAQPDVERLDIGPEIQFRLPLPAIAARIGIEWRERVAGQAKPASGLAVTLAADF</sequence>
<dbReference type="PATRIC" id="fig|13690.10.peg.5420"/>
<dbReference type="eggNOG" id="ENOG5031BNP">
    <property type="taxonomic scope" value="Bacteria"/>
</dbReference>
<protein>
    <submittedName>
        <fullName evidence="1">Uncharacterized protein</fullName>
    </submittedName>
</protein>
<gene>
    <name evidence="1" type="ORF">CP98_05235</name>
</gene>
<dbReference type="EMBL" id="JGVR01000077">
    <property type="protein sequence ID" value="KEZ12052.1"/>
    <property type="molecule type" value="Genomic_DNA"/>
</dbReference>
<proteinExistence type="predicted"/>
<dbReference type="Proteomes" id="UP000028534">
    <property type="component" value="Unassembled WGS sequence"/>
</dbReference>
<reference evidence="1 2" key="1">
    <citation type="submission" date="2014-03" db="EMBL/GenBank/DDBJ databases">
        <title>Genome sequence of Sphingobium yanoikuyae B1.</title>
        <authorList>
            <person name="Gan H.M."/>
            <person name="Gan H.Y."/>
            <person name="Savka M.A."/>
        </authorList>
    </citation>
    <scope>NUCLEOTIDE SEQUENCE [LARGE SCALE GENOMIC DNA]</scope>
    <source>
        <strain evidence="1 2">B1</strain>
    </source>
</reference>
<dbReference type="STRING" id="13690.AX777_22860"/>
<evidence type="ECO:0000313" key="2">
    <source>
        <dbReference type="Proteomes" id="UP000028534"/>
    </source>
</evidence>
<accession>A0A084E260</accession>
<name>A0A084E260_SPHYA</name>
<comment type="caution">
    <text evidence="1">The sequence shown here is derived from an EMBL/GenBank/DDBJ whole genome shotgun (WGS) entry which is preliminary data.</text>
</comment>
<evidence type="ECO:0000313" key="1">
    <source>
        <dbReference type="EMBL" id="KEZ12052.1"/>
    </source>
</evidence>
<organism evidence="1 2">
    <name type="scientific">Sphingobium yanoikuyae</name>
    <name type="common">Sphingomonas yanoikuyae</name>
    <dbReference type="NCBI Taxonomy" id="13690"/>
    <lineage>
        <taxon>Bacteria</taxon>
        <taxon>Pseudomonadati</taxon>
        <taxon>Pseudomonadota</taxon>
        <taxon>Alphaproteobacteria</taxon>
        <taxon>Sphingomonadales</taxon>
        <taxon>Sphingomonadaceae</taxon>
        <taxon>Sphingobium</taxon>
    </lineage>
</organism>